<dbReference type="PANTHER" id="PTHR22838:SF0">
    <property type="entry name" value="WD REPEAT-CONTAINING PROTEIN 26"/>
    <property type="match status" value="1"/>
</dbReference>
<dbReference type="Proteomes" id="UP001061958">
    <property type="component" value="Unassembled WGS sequence"/>
</dbReference>
<dbReference type="PROSITE" id="PS50082">
    <property type="entry name" value="WD_REPEATS_2"/>
    <property type="match status" value="3"/>
</dbReference>
<evidence type="ECO:0000313" key="5">
    <source>
        <dbReference type="Proteomes" id="UP001061958"/>
    </source>
</evidence>
<dbReference type="Gene3D" id="2.130.10.10">
    <property type="entry name" value="YVTN repeat-like/Quinoprotein amine dehydrogenase"/>
    <property type="match status" value="2"/>
</dbReference>
<evidence type="ECO:0000256" key="3">
    <source>
        <dbReference type="PROSITE-ProRule" id="PRU00221"/>
    </source>
</evidence>
<protein>
    <submittedName>
        <fullName evidence="4">Uncharacterized protein</fullName>
    </submittedName>
</protein>
<dbReference type="InterPro" id="IPR019775">
    <property type="entry name" value="WD40_repeat_CS"/>
</dbReference>
<feature type="repeat" description="WD" evidence="3">
    <location>
        <begin position="559"/>
        <end position="592"/>
    </location>
</feature>
<dbReference type="OrthoDB" id="972532at2759"/>
<keyword evidence="1 3" id="KW-0853">WD repeat</keyword>
<dbReference type="InterPro" id="IPR001680">
    <property type="entry name" value="WD40_rpt"/>
</dbReference>
<gene>
    <name evidence="4" type="ORF">GpartN1_g705.t1</name>
</gene>
<keyword evidence="5" id="KW-1185">Reference proteome</keyword>
<dbReference type="SUPFAM" id="SSF50978">
    <property type="entry name" value="WD40 repeat-like"/>
    <property type="match status" value="1"/>
</dbReference>
<dbReference type="Pfam" id="PF00400">
    <property type="entry name" value="WD40"/>
    <property type="match status" value="4"/>
</dbReference>
<reference evidence="4" key="1">
    <citation type="journal article" date="2022" name="Proc. Natl. Acad. Sci. U.S.A.">
        <title>Life cycle and functional genomics of the unicellular red alga Galdieria for elucidating algal and plant evolution and industrial use.</title>
        <authorList>
            <person name="Hirooka S."/>
            <person name="Itabashi T."/>
            <person name="Ichinose T.M."/>
            <person name="Onuma R."/>
            <person name="Fujiwara T."/>
            <person name="Yamashita S."/>
            <person name="Jong L.W."/>
            <person name="Tomita R."/>
            <person name="Iwane A.H."/>
            <person name="Miyagishima S.Y."/>
        </authorList>
    </citation>
    <scope>NUCLEOTIDE SEQUENCE</scope>
    <source>
        <strain evidence="4">NBRC 102759</strain>
    </source>
</reference>
<dbReference type="InterPro" id="IPR015943">
    <property type="entry name" value="WD40/YVTN_repeat-like_dom_sf"/>
</dbReference>
<dbReference type="InterPro" id="IPR051350">
    <property type="entry name" value="WD_repeat-ST_regulator"/>
</dbReference>
<evidence type="ECO:0000256" key="1">
    <source>
        <dbReference type="ARBA" id="ARBA00022574"/>
    </source>
</evidence>
<evidence type="ECO:0000256" key="2">
    <source>
        <dbReference type="ARBA" id="ARBA00022737"/>
    </source>
</evidence>
<dbReference type="InterPro" id="IPR036322">
    <property type="entry name" value="WD40_repeat_dom_sf"/>
</dbReference>
<dbReference type="SMART" id="SM00320">
    <property type="entry name" value="WD40"/>
    <property type="match status" value="6"/>
</dbReference>
<dbReference type="PROSITE" id="PS50294">
    <property type="entry name" value="WD_REPEATS_REGION"/>
    <property type="match status" value="3"/>
</dbReference>
<evidence type="ECO:0000313" key="4">
    <source>
        <dbReference type="EMBL" id="GJQ08914.1"/>
    </source>
</evidence>
<dbReference type="CDD" id="cd00200">
    <property type="entry name" value="WD40"/>
    <property type="match status" value="1"/>
</dbReference>
<feature type="repeat" description="WD" evidence="3">
    <location>
        <begin position="227"/>
        <end position="261"/>
    </location>
</feature>
<dbReference type="PROSITE" id="PS00678">
    <property type="entry name" value="WD_REPEATS_1"/>
    <property type="match status" value="1"/>
</dbReference>
<accession>A0A9C7PRJ7</accession>
<comment type="caution">
    <text evidence="4">The sequence shown here is derived from an EMBL/GenBank/DDBJ whole genome shotgun (WGS) entry which is preliminary data.</text>
</comment>
<feature type="repeat" description="WD" evidence="3">
    <location>
        <begin position="337"/>
        <end position="370"/>
    </location>
</feature>
<sequence length="606" mass="69209">MSSPRYRAETLGLLEDPDDLPKDQFTRLVIQAIQSLGYPSVAKQLEEQSGLCALDGQVAEFCDCIFSGEWSRAAQHVLHLGLEDAQALDQVRFLIYEQQYLETLEKGDLEGALHCLRSQVTPLCSDMKRLQRLTSLVMCKTSEDLRKQCAWNSTGISRRQQLLEEIQHYIPPSVLPPQRRLQVLVKQALESQKKQSIYPYCIPTQPNLLEDLKYCPERVPHLAYATLRGHKDEVWFVSFSHSGRYLASLSKDRIVLIWRLDCLDKYSDEQISFAAEQLIDSINQSRQVYSTEVLNSGHTNGLVHPTNGEQQPESHVDRMDTLSEGGYIQGERVVWLLNGHEDDITFLAWSPDDCYLATCSNDHTVLVWEVFSGICKWKLSDHKEIVSSCAWLSNSCRLITSGPDEYIYEYDLFGEHPTTPVCFYRSKKTADLAVTPDDSQIIAVAERYIQIFDRSTQLEVASLLEIASITSLCLSKDGHYLLVNMSMRSASHYSDGEAEIHLWDLRKKKIVQDYRGQRQINFVIRSTFGGQGEVFVVSGSEDSSVYIWFRDSGDLVYRLDGHHATVSCVDWNPQDPFLFASASDDHSIILWSNKERFEQRHNNIIQ</sequence>
<reference evidence="4" key="2">
    <citation type="submission" date="2022-01" db="EMBL/GenBank/DDBJ databases">
        <authorList>
            <person name="Hirooka S."/>
            <person name="Miyagishima S.Y."/>
        </authorList>
    </citation>
    <scope>NUCLEOTIDE SEQUENCE</scope>
    <source>
        <strain evidence="4">NBRC 102759</strain>
    </source>
</reference>
<dbReference type="PANTHER" id="PTHR22838">
    <property type="entry name" value="WD REPEAT PROTEIN 26-RELATED"/>
    <property type="match status" value="1"/>
</dbReference>
<proteinExistence type="predicted"/>
<dbReference type="Pfam" id="PF23627">
    <property type="entry name" value="LisH_WDR26"/>
    <property type="match status" value="1"/>
</dbReference>
<name>A0A9C7PRJ7_9RHOD</name>
<keyword evidence="2" id="KW-0677">Repeat</keyword>
<organism evidence="4 5">
    <name type="scientific">Galdieria partita</name>
    <dbReference type="NCBI Taxonomy" id="83374"/>
    <lineage>
        <taxon>Eukaryota</taxon>
        <taxon>Rhodophyta</taxon>
        <taxon>Bangiophyceae</taxon>
        <taxon>Galdieriales</taxon>
        <taxon>Galdieriaceae</taxon>
        <taxon>Galdieria</taxon>
    </lineage>
</organism>
<dbReference type="AlphaFoldDB" id="A0A9C7PRJ7"/>
<dbReference type="EMBL" id="BQMJ01000005">
    <property type="protein sequence ID" value="GJQ08914.1"/>
    <property type="molecule type" value="Genomic_DNA"/>
</dbReference>